<name>A0A0C3PLY4_PHLG1</name>
<proteinExistence type="predicted"/>
<dbReference type="Proteomes" id="UP000053257">
    <property type="component" value="Unassembled WGS sequence"/>
</dbReference>
<feature type="non-terminal residue" evidence="2">
    <location>
        <position position="1"/>
    </location>
</feature>
<evidence type="ECO:0000313" key="3">
    <source>
        <dbReference type="Proteomes" id="UP000053257"/>
    </source>
</evidence>
<feature type="transmembrane region" description="Helical" evidence="1">
    <location>
        <begin position="77"/>
        <end position="97"/>
    </location>
</feature>
<keyword evidence="1" id="KW-0472">Membrane</keyword>
<feature type="transmembrane region" description="Helical" evidence="1">
    <location>
        <begin position="6"/>
        <end position="26"/>
    </location>
</feature>
<dbReference type="EMBL" id="KN840494">
    <property type="protein sequence ID" value="KIP07583.1"/>
    <property type="molecule type" value="Genomic_DNA"/>
</dbReference>
<gene>
    <name evidence="2" type="ORF">PHLGIDRAFT_70788</name>
</gene>
<evidence type="ECO:0000313" key="2">
    <source>
        <dbReference type="EMBL" id="KIP07583.1"/>
    </source>
</evidence>
<dbReference type="HOGENOM" id="CLU_046025_16_2_1"/>
<dbReference type="OrthoDB" id="2953893at2759"/>
<dbReference type="PANTHER" id="PTHR40465:SF1">
    <property type="entry name" value="DUF6534 DOMAIN-CONTAINING PROTEIN"/>
    <property type="match status" value="1"/>
</dbReference>
<accession>A0A0C3PLY4</accession>
<feature type="transmembrane region" description="Helical" evidence="1">
    <location>
        <begin position="38"/>
        <end position="57"/>
    </location>
</feature>
<sequence length="125" mass="14080">PQALGYSLNWALHGALTVQIYIYYVSFPGDKWIIRGPLYMVWLVETVQTVLITHDSFNAFARSFGEVSELNNIQTEWLAGPIISALVSCAVQLYYGYKLGMLSRSYVLQGLVSTVRRASLLILFI</sequence>
<keyword evidence="1" id="KW-0812">Transmembrane</keyword>
<evidence type="ECO:0000256" key="1">
    <source>
        <dbReference type="SAM" id="Phobius"/>
    </source>
</evidence>
<dbReference type="PANTHER" id="PTHR40465">
    <property type="entry name" value="CHROMOSOME 1, WHOLE GENOME SHOTGUN SEQUENCE"/>
    <property type="match status" value="1"/>
</dbReference>
<organism evidence="2 3">
    <name type="scientific">Phlebiopsis gigantea (strain 11061_1 CR5-6)</name>
    <name type="common">White-rot fungus</name>
    <name type="synonym">Peniophora gigantea</name>
    <dbReference type="NCBI Taxonomy" id="745531"/>
    <lineage>
        <taxon>Eukaryota</taxon>
        <taxon>Fungi</taxon>
        <taxon>Dikarya</taxon>
        <taxon>Basidiomycota</taxon>
        <taxon>Agaricomycotina</taxon>
        <taxon>Agaricomycetes</taxon>
        <taxon>Polyporales</taxon>
        <taxon>Phanerochaetaceae</taxon>
        <taxon>Phlebiopsis</taxon>
    </lineage>
</organism>
<keyword evidence="1" id="KW-1133">Transmembrane helix</keyword>
<keyword evidence="3" id="KW-1185">Reference proteome</keyword>
<reference evidence="2 3" key="1">
    <citation type="journal article" date="2014" name="PLoS Genet.">
        <title>Analysis of the Phlebiopsis gigantea genome, transcriptome and secretome provides insight into its pioneer colonization strategies of wood.</title>
        <authorList>
            <person name="Hori C."/>
            <person name="Ishida T."/>
            <person name="Igarashi K."/>
            <person name="Samejima M."/>
            <person name="Suzuki H."/>
            <person name="Master E."/>
            <person name="Ferreira P."/>
            <person name="Ruiz-Duenas F.J."/>
            <person name="Held B."/>
            <person name="Canessa P."/>
            <person name="Larrondo L.F."/>
            <person name="Schmoll M."/>
            <person name="Druzhinina I.S."/>
            <person name="Kubicek C.P."/>
            <person name="Gaskell J.A."/>
            <person name="Kersten P."/>
            <person name="St John F."/>
            <person name="Glasner J."/>
            <person name="Sabat G."/>
            <person name="Splinter BonDurant S."/>
            <person name="Syed K."/>
            <person name="Yadav J."/>
            <person name="Mgbeahuruike A.C."/>
            <person name="Kovalchuk A."/>
            <person name="Asiegbu F.O."/>
            <person name="Lackner G."/>
            <person name="Hoffmeister D."/>
            <person name="Rencoret J."/>
            <person name="Gutierrez A."/>
            <person name="Sun H."/>
            <person name="Lindquist E."/>
            <person name="Barry K."/>
            <person name="Riley R."/>
            <person name="Grigoriev I.V."/>
            <person name="Henrissat B."/>
            <person name="Kues U."/>
            <person name="Berka R.M."/>
            <person name="Martinez A.T."/>
            <person name="Covert S.F."/>
            <person name="Blanchette R.A."/>
            <person name="Cullen D."/>
        </authorList>
    </citation>
    <scope>NUCLEOTIDE SEQUENCE [LARGE SCALE GENOMIC DNA]</scope>
    <source>
        <strain evidence="2 3">11061_1 CR5-6</strain>
    </source>
</reference>
<protein>
    <submittedName>
        <fullName evidence="2">Uncharacterized protein</fullName>
    </submittedName>
</protein>
<dbReference type="AlphaFoldDB" id="A0A0C3PLY4"/>